<dbReference type="NCBIfam" id="TIGR01175">
    <property type="entry name" value="pilM"/>
    <property type="match status" value="1"/>
</dbReference>
<dbReference type="AlphaFoldDB" id="A4BQU4"/>
<organism evidence="2 3">
    <name type="scientific">Nitrococcus mobilis Nb-231</name>
    <dbReference type="NCBI Taxonomy" id="314278"/>
    <lineage>
        <taxon>Bacteria</taxon>
        <taxon>Pseudomonadati</taxon>
        <taxon>Pseudomonadota</taxon>
        <taxon>Gammaproteobacteria</taxon>
        <taxon>Chromatiales</taxon>
        <taxon>Ectothiorhodospiraceae</taxon>
        <taxon>Nitrococcus</taxon>
    </lineage>
</organism>
<keyword evidence="3" id="KW-1185">Reference proteome</keyword>
<dbReference type="PIRSF" id="PIRSF019169">
    <property type="entry name" value="PilM"/>
    <property type="match status" value="1"/>
</dbReference>
<dbReference type="STRING" id="314278.NB231_06136"/>
<dbReference type="InterPro" id="IPR003494">
    <property type="entry name" value="SHS2_FtsA"/>
</dbReference>
<dbReference type="Gene3D" id="3.30.1490.300">
    <property type="match status" value="1"/>
</dbReference>
<evidence type="ECO:0000313" key="3">
    <source>
        <dbReference type="Proteomes" id="UP000003374"/>
    </source>
</evidence>
<dbReference type="HOGENOM" id="CLU_050686_1_0_6"/>
<dbReference type="SMART" id="SM00842">
    <property type="entry name" value="FtsA"/>
    <property type="match status" value="1"/>
</dbReference>
<dbReference type="InterPro" id="IPR005883">
    <property type="entry name" value="PilM"/>
</dbReference>
<protein>
    <submittedName>
        <fullName evidence="2">Type IV pilus assembly protein PilM</fullName>
    </submittedName>
</protein>
<feature type="domain" description="SHS2" evidence="1">
    <location>
        <begin position="27"/>
        <end position="195"/>
    </location>
</feature>
<dbReference type="OrthoDB" id="9773403at2"/>
<name>A4BQU4_9GAMM</name>
<sequence>MRLNTQQLTTFFRKQGSPFFRRQSSPLLGIDISSTAVKLIELRRLNTERLRVESYAIEPLPKNAVVEKNIANLEAVSESVRTALKRAQTKVKEGAVAVSSSSAISKTLTLPAHLSNEDMEAQVNLQADQNIPYPLEEVNLDFQVLGTSAHNPEEVDVLLVASRSENVDIRVDALEAAGLKTKIVDVESYALEKAFRLIAPDLPGDEPKTVAVVDIGATMTSLTVFEGERIVYTRDQVFGGRQLTEEIMRCYGLSYEQADTKKCRGGLPDSYETEVLEPFKEAMAQQAARSLQFFFGASQHNNIDHILLAGGCAAIAGAAEVIEEHTAAPTTVANPFGRMAVSSRVQPQSLAEDAPSLMIACGLALRSYG</sequence>
<dbReference type="InterPro" id="IPR043129">
    <property type="entry name" value="ATPase_NBD"/>
</dbReference>
<reference evidence="2 3" key="1">
    <citation type="submission" date="2006-02" db="EMBL/GenBank/DDBJ databases">
        <authorList>
            <person name="Waterbury J."/>
            <person name="Ferriera S."/>
            <person name="Johnson J."/>
            <person name="Kravitz S."/>
            <person name="Halpern A."/>
            <person name="Remington K."/>
            <person name="Beeson K."/>
            <person name="Tran B."/>
            <person name="Rogers Y.-H."/>
            <person name="Friedman R."/>
            <person name="Venter J.C."/>
        </authorList>
    </citation>
    <scope>NUCLEOTIDE SEQUENCE [LARGE SCALE GENOMIC DNA]</scope>
    <source>
        <strain evidence="2 3">Nb-231</strain>
    </source>
</reference>
<dbReference type="eggNOG" id="COG4972">
    <property type="taxonomic scope" value="Bacteria"/>
</dbReference>
<dbReference type="PANTHER" id="PTHR32432:SF3">
    <property type="entry name" value="ETHANOLAMINE UTILIZATION PROTEIN EUTJ"/>
    <property type="match status" value="1"/>
</dbReference>
<dbReference type="PANTHER" id="PTHR32432">
    <property type="entry name" value="CELL DIVISION PROTEIN FTSA-RELATED"/>
    <property type="match status" value="1"/>
</dbReference>
<gene>
    <name evidence="2" type="ORF">NB231_06136</name>
</gene>
<evidence type="ECO:0000259" key="1">
    <source>
        <dbReference type="SMART" id="SM00842"/>
    </source>
</evidence>
<dbReference type="EMBL" id="AAOF01000005">
    <property type="protein sequence ID" value="EAR21944.1"/>
    <property type="molecule type" value="Genomic_DNA"/>
</dbReference>
<proteinExistence type="predicted"/>
<dbReference type="GO" id="GO:0051301">
    <property type="term" value="P:cell division"/>
    <property type="evidence" value="ECO:0007669"/>
    <property type="project" value="InterPro"/>
</dbReference>
<dbReference type="CDD" id="cd24049">
    <property type="entry name" value="ASKHA_NBD_PilM"/>
    <property type="match status" value="1"/>
</dbReference>
<comment type="caution">
    <text evidence="2">The sequence shown here is derived from an EMBL/GenBank/DDBJ whole genome shotgun (WGS) entry which is preliminary data.</text>
</comment>
<dbReference type="Pfam" id="PF11104">
    <property type="entry name" value="PilM_2"/>
    <property type="match status" value="1"/>
</dbReference>
<dbReference type="SUPFAM" id="SSF53067">
    <property type="entry name" value="Actin-like ATPase domain"/>
    <property type="match status" value="2"/>
</dbReference>
<dbReference type="Gene3D" id="3.30.420.40">
    <property type="match status" value="2"/>
</dbReference>
<dbReference type="RefSeq" id="WP_005000563.1">
    <property type="nucleotide sequence ID" value="NZ_CH672427.1"/>
</dbReference>
<evidence type="ECO:0000313" key="2">
    <source>
        <dbReference type="EMBL" id="EAR21944.1"/>
    </source>
</evidence>
<accession>A4BQU4</accession>
<dbReference type="InterPro" id="IPR050696">
    <property type="entry name" value="FtsA/MreB"/>
</dbReference>
<dbReference type="Proteomes" id="UP000003374">
    <property type="component" value="Unassembled WGS sequence"/>
</dbReference>